<protein>
    <submittedName>
        <fullName evidence="1">Uncharacterized protein</fullName>
    </submittedName>
</protein>
<dbReference type="Proteomes" id="UP001497482">
    <property type="component" value="Chromosome 7"/>
</dbReference>
<gene>
    <name evidence="1" type="ORF">KC01_LOCUS38170</name>
</gene>
<proteinExistence type="predicted"/>
<keyword evidence="2" id="KW-1185">Reference proteome</keyword>
<dbReference type="AlphaFoldDB" id="A0AAV2MF37"/>
<reference evidence="1 2" key="1">
    <citation type="submission" date="2024-04" db="EMBL/GenBank/DDBJ databases">
        <authorList>
            <person name="Waldvogel A.-M."/>
            <person name="Schoenle A."/>
        </authorList>
    </citation>
    <scope>NUCLEOTIDE SEQUENCE [LARGE SCALE GENOMIC DNA]</scope>
</reference>
<organism evidence="1 2">
    <name type="scientific">Knipowitschia caucasica</name>
    <name type="common">Caucasian dwarf goby</name>
    <name type="synonym">Pomatoschistus caucasicus</name>
    <dbReference type="NCBI Taxonomy" id="637954"/>
    <lineage>
        <taxon>Eukaryota</taxon>
        <taxon>Metazoa</taxon>
        <taxon>Chordata</taxon>
        <taxon>Craniata</taxon>
        <taxon>Vertebrata</taxon>
        <taxon>Euteleostomi</taxon>
        <taxon>Actinopterygii</taxon>
        <taxon>Neopterygii</taxon>
        <taxon>Teleostei</taxon>
        <taxon>Neoteleostei</taxon>
        <taxon>Acanthomorphata</taxon>
        <taxon>Gobiaria</taxon>
        <taxon>Gobiiformes</taxon>
        <taxon>Gobioidei</taxon>
        <taxon>Gobiidae</taxon>
        <taxon>Gobiinae</taxon>
        <taxon>Knipowitschia</taxon>
    </lineage>
</organism>
<evidence type="ECO:0000313" key="2">
    <source>
        <dbReference type="Proteomes" id="UP001497482"/>
    </source>
</evidence>
<name>A0AAV2MF37_KNICA</name>
<accession>A0AAV2MF37</accession>
<dbReference type="EMBL" id="OZ035829">
    <property type="protein sequence ID" value="CAL1611779.1"/>
    <property type="molecule type" value="Genomic_DNA"/>
</dbReference>
<sequence length="89" mass="9605">MQKALHQHQDIMNRFRKGLLFPGGPGECLCLRKPIPRLGSGSPDGAAAIHTPMYSCDTTSGKRHLSAREETDEAILTDPSCGAAFRLGL</sequence>
<evidence type="ECO:0000313" key="1">
    <source>
        <dbReference type="EMBL" id="CAL1611779.1"/>
    </source>
</evidence>